<dbReference type="InterPro" id="IPR052169">
    <property type="entry name" value="CW_Biosynth-Accessory"/>
</dbReference>
<reference evidence="3" key="1">
    <citation type="submission" date="2023-06" db="EMBL/GenBank/DDBJ databases">
        <title>Genomic of Agaribacillus aureum.</title>
        <authorList>
            <person name="Wang G."/>
        </authorList>
    </citation>
    <scope>NUCLEOTIDE SEQUENCE</scope>
    <source>
        <strain evidence="3">BMA12</strain>
    </source>
</reference>
<dbReference type="Gene3D" id="3.60.21.10">
    <property type="match status" value="1"/>
</dbReference>
<protein>
    <submittedName>
        <fullName evidence="3">CapA family protein</fullName>
        <ecNumber evidence="3">3.1.-.-</ecNumber>
    </submittedName>
</protein>
<dbReference type="CDD" id="cd07381">
    <property type="entry name" value="MPP_CapA"/>
    <property type="match status" value="1"/>
</dbReference>
<evidence type="ECO:0000313" key="4">
    <source>
        <dbReference type="Proteomes" id="UP001172083"/>
    </source>
</evidence>
<sequence length="382" mass="43520">MPKSILYILACFCLYQVNGQDTQPQEEKELSLLFIGDIMGHQSQINAAFDDNTGQYNYDTCFKYIAPILSKADVTIANLEVTLAGWPYSGYPQFSSPDELAVAMKNAGVDVMVTANNHSCDRRKVGLERTIAVLDSLEIKHTGTFLDAASREKEYPLLIEKNGFRIALLNYTYATNGIPASPPNIVNLINKETILKDLAKARSINPDHIVVFMHWGLEYKQYPSKQQVSFYNLCKNNGADMIIGSHPHVVQKMEFHADNENPHLVAYSLGNFISNQRTSPRDGGAILQVNLHKRDSVSRVKNAGYYLTWVYPPKINQKKKFYVLPISKFENIPTFFDNASFLKMKTFAEGSRKLFEAENKHVEEYKYNPEQENYYRIEVNNE</sequence>
<dbReference type="SMART" id="SM00854">
    <property type="entry name" value="PGA_cap"/>
    <property type="match status" value="1"/>
</dbReference>
<dbReference type="EC" id="3.1.-.-" evidence="3"/>
<feature type="domain" description="Capsule synthesis protein CapA" evidence="2">
    <location>
        <begin position="31"/>
        <end position="276"/>
    </location>
</feature>
<keyword evidence="3" id="KW-0378">Hydrolase</keyword>
<organism evidence="3 4">
    <name type="scientific">Agaribacillus aureus</name>
    <dbReference type="NCBI Taxonomy" id="3051825"/>
    <lineage>
        <taxon>Bacteria</taxon>
        <taxon>Pseudomonadati</taxon>
        <taxon>Bacteroidota</taxon>
        <taxon>Cytophagia</taxon>
        <taxon>Cytophagales</taxon>
        <taxon>Splendidivirgaceae</taxon>
        <taxon>Agaribacillus</taxon>
    </lineage>
</organism>
<dbReference type="PANTHER" id="PTHR33393:SF12">
    <property type="entry name" value="CAPSULE BIOSYNTHESIS PROTEIN CAPA"/>
    <property type="match status" value="1"/>
</dbReference>
<dbReference type="EMBL" id="JAUJEB010000004">
    <property type="protein sequence ID" value="MDN5213856.1"/>
    <property type="molecule type" value="Genomic_DNA"/>
</dbReference>
<evidence type="ECO:0000256" key="1">
    <source>
        <dbReference type="ARBA" id="ARBA00005662"/>
    </source>
</evidence>
<dbReference type="Pfam" id="PF09587">
    <property type="entry name" value="PGA_cap"/>
    <property type="match status" value="1"/>
</dbReference>
<proteinExistence type="inferred from homology"/>
<evidence type="ECO:0000313" key="3">
    <source>
        <dbReference type="EMBL" id="MDN5213856.1"/>
    </source>
</evidence>
<gene>
    <name evidence="3" type="ORF">QQ020_17410</name>
</gene>
<comment type="similarity">
    <text evidence="1">Belongs to the CapA family.</text>
</comment>
<dbReference type="InterPro" id="IPR029052">
    <property type="entry name" value="Metallo-depent_PP-like"/>
</dbReference>
<comment type="caution">
    <text evidence="3">The sequence shown here is derived from an EMBL/GenBank/DDBJ whole genome shotgun (WGS) entry which is preliminary data.</text>
</comment>
<dbReference type="Proteomes" id="UP001172083">
    <property type="component" value="Unassembled WGS sequence"/>
</dbReference>
<keyword evidence="4" id="KW-1185">Reference proteome</keyword>
<accession>A0ABT8L9E2</accession>
<dbReference type="InterPro" id="IPR019079">
    <property type="entry name" value="Capsule_synth_CapA"/>
</dbReference>
<dbReference type="PANTHER" id="PTHR33393">
    <property type="entry name" value="POLYGLUTAMINE SYNTHESIS ACCESSORY PROTEIN RV0574C-RELATED"/>
    <property type="match status" value="1"/>
</dbReference>
<dbReference type="SUPFAM" id="SSF56300">
    <property type="entry name" value="Metallo-dependent phosphatases"/>
    <property type="match status" value="1"/>
</dbReference>
<dbReference type="GO" id="GO:0016787">
    <property type="term" value="F:hydrolase activity"/>
    <property type="evidence" value="ECO:0007669"/>
    <property type="project" value="UniProtKB-KW"/>
</dbReference>
<dbReference type="RefSeq" id="WP_346759196.1">
    <property type="nucleotide sequence ID" value="NZ_JAUJEB010000004.1"/>
</dbReference>
<name>A0ABT8L9E2_9BACT</name>
<evidence type="ECO:0000259" key="2">
    <source>
        <dbReference type="SMART" id="SM00854"/>
    </source>
</evidence>